<gene>
    <name evidence="13" type="ORF">ACFPTR_02490</name>
</gene>
<evidence type="ECO:0000313" key="13">
    <source>
        <dbReference type="EMBL" id="MFC5627760.1"/>
    </source>
</evidence>
<keyword evidence="9 13" id="KW-0378">Hydrolase</keyword>
<proteinExistence type="inferred from homology"/>
<dbReference type="PANTHER" id="PTHR30487">
    <property type="entry name" value="TYPE 4 PREPILIN-LIKE PROTEINS LEADER PEPTIDE-PROCESSING ENZYME"/>
    <property type="match status" value="1"/>
</dbReference>
<evidence type="ECO:0000259" key="11">
    <source>
        <dbReference type="Pfam" id="PF01478"/>
    </source>
</evidence>
<evidence type="ECO:0000256" key="3">
    <source>
        <dbReference type="ARBA" id="ARBA00022475"/>
    </source>
</evidence>
<name>A0ABW0U628_9BACI</name>
<dbReference type="EC" id="3.4.23.43" evidence="9"/>
<keyword evidence="6 10" id="KW-1133">Transmembrane helix</keyword>
<dbReference type="Gene3D" id="1.20.120.1220">
    <property type="match status" value="1"/>
</dbReference>
<keyword evidence="9" id="KW-0511">Multifunctional enzyme</keyword>
<evidence type="ECO:0000256" key="4">
    <source>
        <dbReference type="ARBA" id="ARBA00022519"/>
    </source>
</evidence>
<comment type="caution">
    <text evidence="13">The sequence shown here is derived from an EMBL/GenBank/DDBJ whole genome shotgun (WGS) entry which is preliminary data.</text>
</comment>
<dbReference type="InterPro" id="IPR050882">
    <property type="entry name" value="Prepilin_peptidase/N-MTase"/>
</dbReference>
<keyword evidence="7 10" id="KW-0472">Membrane</keyword>
<dbReference type="GO" id="GO:0016787">
    <property type="term" value="F:hydrolase activity"/>
    <property type="evidence" value="ECO:0007669"/>
    <property type="project" value="UniProtKB-KW"/>
</dbReference>
<evidence type="ECO:0000256" key="1">
    <source>
        <dbReference type="ARBA" id="ARBA00004429"/>
    </source>
</evidence>
<dbReference type="PANTHER" id="PTHR30487:SF0">
    <property type="entry name" value="PREPILIN LEADER PEPTIDASE_N-METHYLTRANSFERASE-RELATED"/>
    <property type="match status" value="1"/>
</dbReference>
<sequence>MIDGLIVMYVFLIGLVFGSFFNVVGLRVPNGQSIIAPRSHCPSCKRTLTGIDLIPVVSYIFLRGKCRTCEARVSPLYPTIELVTACLYVGVWLVFGWSTEVIVAWIFVSLLVIITVSDLSTMLIPNKILLFFGTIIFLFRLTIAPLHPWWDVFVGAAVGFSLLLIIAIVSKGGMGGGDIKLFAVLGMYFGWQDVLLAFFFSVFVGAVIGGIGLLIGKVKRKSPMPFGPAIAIGSVLTLFFGEEIVAWYLSFLT</sequence>
<feature type="transmembrane region" description="Helical" evidence="10">
    <location>
        <begin position="227"/>
        <end position="249"/>
    </location>
</feature>
<keyword evidence="9" id="KW-0489">Methyltransferase</keyword>
<evidence type="ECO:0000256" key="6">
    <source>
        <dbReference type="ARBA" id="ARBA00022989"/>
    </source>
</evidence>
<keyword evidence="9" id="KW-0645">Protease</keyword>
<comment type="similarity">
    <text evidence="2 8">Belongs to the peptidase A24 family.</text>
</comment>
<feature type="transmembrane region" description="Helical" evidence="10">
    <location>
        <begin position="128"/>
        <end position="146"/>
    </location>
</feature>
<evidence type="ECO:0000256" key="7">
    <source>
        <dbReference type="ARBA" id="ARBA00023136"/>
    </source>
</evidence>
<evidence type="ECO:0000259" key="12">
    <source>
        <dbReference type="Pfam" id="PF06750"/>
    </source>
</evidence>
<keyword evidence="9" id="KW-0808">Transferase</keyword>
<keyword evidence="4" id="KW-0997">Cell inner membrane</keyword>
<evidence type="ECO:0000256" key="10">
    <source>
        <dbReference type="SAM" id="Phobius"/>
    </source>
</evidence>
<evidence type="ECO:0000256" key="2">
    <source>
        <dbReference type="ARBA" id="ARBA00005801"/>
    </source>
</evidence>
<dbReference type="PRINTS" id="PR00864">
    <property type="entry name" value="PREPILNPTASE"/>
</dbReference>
<evidence type="ECO:0000313" key="14">
    <source>
        <dbReference type="Proteomes" id="UP001596143"/>
    </source>
</evidence>
<dbReference type="Pfam" id="PF06750">
    <property type="entry name" value="A24_N_bact"/>
    <property type="match status" value="1"/>
</dbReference>
<evidence type="ECO:0000256" key="5">
    <source>
        <dbReference type="ARBA" id="ARBA00022692"/>
    </source>
</evidence>
<dbReference type="RefSeq" id="WP_270896430.1">
    <property type="nucleotide sequence ID" value="NZ_JBHSPF010000015.1"/>
</dbReference>
<feature type="domain" description="Prepilin peptidase A24 N-terminal" evidence="12">
    <location>
        <begin position="12"/>
        <end position="94"/>
    </location>
</feature>
<keyword evidence="14" id="KW-1185">Reference proteome</keyword>
<feature type="transmembrane region" description="Helical" evidence="10">
    <location>
        <begin position="6"/>
        <end position="28"/>
    </location>
</feature>
<keyword evidence="3" id="KW-1003">Cell membrane</keyword>
<dbReference type="EC" id="2.1.1.-" evidence="9"/>
<dbReference type="InterPro" id="IPR010627">
    <property type="entry name" value="Prepilin_pept_A24_N"/>
</dbReference>
<keyword evidence="5 9" id="KW-0812">Transmembrane</keyword>
<feature type="transmembrane region" description="Helical" evidence="10">
    <location>
        <begin position="101"/>
        <end position="121"/>
    </location>
</feature>
<feature type="transmembrane region" description="Helical" evidence="10">
    <location>
        <begin position="152"/>
        <end position="173"/>
    </location>
</feature>
<evidence type="ECO:0000256" key="8">
    <source>
        <dbReference type="RuleBase" id="RU003793"/>
    </source>
</evidence>
<feature type="transmembrane region" description="Helical" evidence="10">
    <location>
        <begin position="75"/>
        <end position="95"/>
    </location>
</feature>
<feature type="domain" description="Prepilin type IV endopeptidase peptidase" evidence="11">
    <location>
        <begin position="105"/>
        <end position="209"/>
    </location>
</feature>
<protein>
    <recommendedName>
        <fullName evidence="9">Prepilin leader peptidase/N-methyltransferase</fullName>
        <ecNumber evidence="9">2.1.1.-</ecNumber>
        <ecNumber evidence="9">3.4.23.43</ecNumber>
    </recommendedName>
</protein>
<comment type="function">
    <text evidence="9">Plays an essential role in type IV pili and type II pseudopili formation by proteolytically removing the leader sequence from substrate proteins and subsequently monomethylating the alpha-amino group of the newly exposed N-terminal phenylalanine.</text>
</comment>
<dbReference type="Proteomes" id="UP001596143">
    <property type="component" value="Unassembled WGS sequence"/>
</dbReference>
<reference evidence="14" key="1">
    <citation type="journal article" date="2019" name="Int. J. Syst. Evol. Microbiol.">
        <title>The Global Catalogue of Microorganisms (GCM) 10K type strain sequencing project: providing services to taxonomists for standard genome sequencing and annotation.</title>
        <authorList>
            <consortium name="The Broad Institute Genomics Platform"/>
            <consortium name="The Broad Institute Genome Sequencing Center for Infectious Disease"/>
            <person name="Wu L."/>
            <person name="Ma J."/>
        </authorList>
    </citation>
    <scope>NUCLEOTIDE SEQUENCE [LARGE SCALE GENOMIC DNA]</scope>
    <source>
        <strain evidence="14">CGMCC 1.15790</strain>
    </source>
</reference>
<dbReference type="InterPro" id="IPR014032">
    <property type="entry name" value="Peptidase_A24A_bac"/>
</dbReference>
<dbReference type="InterPro" id="IPR000045">
    <property type="entry name" value="Prepilin_IV_endopep_pep"/>
</dbReference>
<organism evidence="13 14">
    <name type="scientific">Aliibacillus thermotolerans</name>
    <dbReference type="NCBI Taxonomy" id="1834418"/>
    <lineage>
        <taxon>Bacteria</taxon>
        <taxon>Bacillati</taxon>
        <taxon>Bacillota</taxon>
        <taxon>Bacilli</taxon>
        <taxon>Bacillales</taxon>
        <taxon>Bacillaceae</taxon>
        <taxon>Aliibacillus</taxon>
    </lineage>
</organism>
<comment type="subcellular location">
    <subcellularLocation>
        <location evidence="1">Cell inner membrane</location>
        <topology evidence="1">Multi-pass membrane protein</topology>
    </subcellularLocation>
    <subcellularLocation>
        <location evidence="9">Cell membrane</location>
        <topology evidence="9">Multi-pass membrane protein</topology>
    </subcellularLocation>
</comment>
<dbReference type="EMBL" id="JBHSPF010000015">
    <property type="protein sequence ID" value="MFC5627760.1"/>
    <property type="molecule type" value="Genomic_DNA"/>
</dbReference>
<accession>A0ABW0U628</accession>
<comment type="catalytic activity">
    <reaction evidence="9">
        <text>Typically cleaves a -Gly-|-Phe- bond to release an N-terminal, basic peptide of 5-8 residues from type IV prepilin, and then N-methylates the new N-terminal amino group, the methyl donor being S-adenosyl-L-methionine.</text>
        <dbReference type="EC" id="3.4.23.43"/>
    </reaction>
</comment>
<dbReference type="Pfam" id="PF01478">
    <property type="entry name" value="Peptidase_A24"/>
    <property type="match status" value="1"/>
</dbReference>
<evidence type="ECO:0000256" key="9">
    <source>
        <dbReference type="RuleBase" id="RU003794"/>
    </source>
</evidence>
<feature type="transmembrane region" description="Helical" evidence="10">
    <location>
        <begin position="194"/>
        <end position="215"/>
    </location>
</feature>